<reference evidence="1" key="1">
    <citation type="journal article" date="2021" name="Proc. Natl. Acad. Sci. U.S.A.">
        <title>Three genomes in the algal genus Volvox reveal the fate of a haploid sex-determining region after a transition to homothallism.</title>
        <authorList>
            <person name="Yamamoto K."/>
            <person name="Hamaji T."/>
            <person name="Kawai-Toyooka H."/>
            <person name="Matsuzaki R."/>
            <person name="Takahashi F."/>
            <person name="Nishimura Y."/>
            <person name="Kawachi M."/>
            <person name="Noguchi H."/>
            <person name="Minakuchi Y."/>
            <person name="Umen J.G."/>
            <person name="Toyoda A."/>
            <person name="Nozaki H."/>
        </authorList>
    </citation>
    <scope>NUCLEOTIDE SEQUENCE</scope>
    <source>
        <strain evidence="1">NIES-3786</strain>
    </source>
</reference>
<accession>A0A8J4C7Y2</accession>
<dbReference type="EMBL" id="BNCP01000008">
    <property type="protein sequence ID" value="GIL76452.1"/>
    <property type="molecule type" value="Genomic_DNA"/>
</dbReference>
<evidence type="ECO:0000313" key="2">
    <source>
        <dbReference type="Proteomes" id="UP000747110"/>
    </source>
</evidence>
<proteinExistence type="predicted"/>
<comment type="caution">
    <text evidence="1">The sequence shown here is derived from an EMBL/GenBank/DDBJ whole genome shotgun (WGS) entry which is preliminary data.</text>
</comment>
<dbReference type="OrthoDB" id="205108at2759"/>
<evidence type="ECO:0000313" key="1">
    <source>
        <dbReference type="EMBL" id="GIL76452.1"/>
    </source>
</evidence>
<name>A0A8J4C7Y2_9CHLO</name>
<organism evidence="1 2">
    <name type="scientific">Volvox reticuliferus</name>
    <dbReference type="NCBI Taxonomy" id="1737510"/>
    <lineage>
        <taxon>Eukaryota</taxon>
        <taxon>Viridiplantae</taxon>
        <taxon>Chlorophyta</taxon>
        <taxon>core chlorophytes</taxon>
        <taxon>Chlorophyceae</taxon>
        <taxon>CS clade</taxon>
        <taxon>Chlamydomonadales</taxon>
        <taxon>Volvocaceae</taxon>
        <taxon>Volvox</taxon>
    </lineage>
</organism>
<sequence length="233" mass="25434">MGVFLVAQSPEAADILLHVYNWHVNAHQHQEQRGFNDHLNAWIQREGRCGAAAAAVNAAAAADWQLPNNVSTSVPPDEDAAVTSSSSTSIATHSVDAAAAASGLLIVDHLVFNQHREFYVKMPTEQRWRTFVVHWAGPLNGVDKLTAMRADIASFQDLRQAVTVEAADAATALCIGYPGIRIVQRSLSWRFATREVLAAGTRKIGSCEQGRRKYLDRLHALARACPACLLQWG</sequence>
<protein>
    <submittedName>
        <fullName evidence="1">Uncharacterized protein</fullName>
    </submittedName>
</protein>
<dbReference type="AlphaFoldDB" id="A0A8J4C7Y2"/>
<dbReference type="Proteomes" id="UP000747110">
    <property type="component" value="Unassembled WGS sequence"/>
</dbReference>
<keyword evidence="2" id="KW-1185">Reference proteome</keyword>
<gene>
    <name evidence="1" type="ORF">Vretifemale_6146</name>
</gene>